<proteinExistence type="predicted"/>
<reference evidence="1 2" key="1">
    <citation type="submission" date="2016-11" db="EMBL/GenBank/DDBJ databases">
        <authorList>
            <person name="Jaros S."/>
            <person name="Januszkiewicz K."/>
            <person name="Wedrychowicz H."/>
        </authorList>
    </citation>
    <scope>NUCLEOTIDE SEQUENCE [LARGE SCALE GENOMIC DNA]</scope>
    <source>
        <strain evidence="1 2">DSM 44666</strain>
    </source>
</reference>
<name>A0A1M4XQ32_9BACL</name>
<accession>A0A1M4XQ32</accession>
<organism evidence="1 2">
    <name type="scientific">Seinonella peptonophila</name>
    <dbReference type="NCBI Taxonomy" id="112248"/>
    <lineage>
        <taxon>Bacteria</taxon>
        <taxon>Bacillati</taxon>
        <taxon>Bacillota</taxon>
        <taxon>Bacilli</taxon>
        <taxon>Bacillales</taxon>
        <taxon>Thermoactinomycetaceae</taxon>
        <taxon>Seinonella</taxon>
    </lineage>
</organism>
<dbReference type="AlphaFoldDB" id="A0A1M4XQ32"/>
<evidence type="ECO:0000313" key="2">
    <source>
        <dbReference type="Proteomes" id="UP000184476"/>
    </source>
</evidence>
<dbReference type="STRING" id="112248.SAMN05444392_105119"/>
<dbReference type="EMBL" id="FQVL01000005">
    <property type="protein sequence ID" value="SHE95609.1"/>
    <property type="molecule type" value="Genomic_DNA"/>
</dbReference>
<sequence length="87" mass="9671">MKKTKQLITLFVSALVVAPMSGCSPDEEVGVCYDNDYDNYCDDSGKTYDKNSYVVIDGVKQRLFIDEDSFDDLRSGFGRSELHSNGG</sequence>
<evidence type="ECO:0000313" key="1">
    <source>
        <dbReference type="EMBL" id="SHE95609.1"/>
    </source>
</evidence>
<gene>
    <name evidence="1" type="ORF">SAMN05444392_105119</name>
</gene>
<dbReference type="Proteomes" id="UP000184476">
    <property type="component" value="Unassembled WGS sequence"/>
</dbReference>
<protein>
    <submittedName>
        <fullName evidence="1">Uncharacterized protein</fullName>
    </submittedName>
</protein>
<dbReference type="RefSeq" id="WP_073154736.1">
    <property type="nucleotide sequence ID" value="NZ_FQVL01000005.1"/>
</dbReference>
<keyword evidence="2" id="KW-1185">Reference proteome</keyword>